<dbReference type="EMBL" id="JABBJF010000019">
    <property type="protein sequence ID" value="MBC1187470.1"/>
    <property type="molecule type" value="Genomic_DNA"/>
</dbReference>
<keyword evidence="1" id="KW-0732">Signal</keyword>
<gene>
    <name evidence="2" type="ORF">HII27_17280</name>
</gene>
<feature type="chain" id="PRO_5046855364" description="Lipoprotein" evidence="1">
    <location>
        <begin position="20"/>
        <end position="190"/>
    </location>
</feature>
<dbReference type="RefSeq" id="WP_185669011.1">
    <property type="nucleotide sequence ID" value="NZ_CP162271.1"/>
</dbReference>
<dbReference type="PROSITE" id="PS51257">
    <property type="entry name" value="PROKAR_LIPOPROTEIN"/>
    <property type="match status" value="1"/>
</dbReference>
<evidence type="ECO:0000313" key="3">
    <source>
        <dbReference type="Proteomes" id="UP000607331"/>
    </source>
</evidence>
<evidence type="ECO:0008006" key="4">
    <source>
        <dbReference type="Google" id="ProtNLM"/>
    </source>
</evidence>
<organism evidence="2 3">
    <name type="scientific">Kluyvera sichuanensis</name>
    <dbReference type="NCBI Taxonomy" id="2725494"/>
    <lineage>
        <taxon>Bacteria</taxon>
        <taxon>Pseudomonadati</taxon>
        <taxon>Pseudomonadota</taxon>
        <taxon>Gammaproteobacteria</taxon>
        <taxon>Enterobacterales</taxon>
        <taxon>Enterobacteriaceae</taxon>
        <taxon>Kluyvera</taxon>
    </lineage>
</organism>
<comment type="caution">
    <text evidence="2">The sequence shown here is derived from an EMBL/GenBank/DDBJ whole genome shotgun (WGS) entry which is preliminary data.</text>
</comment>
<protein>
    <recommendedName>
        <fullName evidence="4">Lipoprotein</fullName>
    </recommendedName>
</protein>
<dbReference type="GeneID" id="98388497"/>
<reference evidence="2 3" key="1">
    <citation type="submission" date="2020-04" db="EMBL/GenBank/DDBJ databases">
        <title>The draft genome of Kluyvera sichuanensis strain SCKS090646.</title>
        <authorList>
            <person name="Wei L."/>
            <person name="Liu L."/>
            <person name="Feng Y."/>
            <person name="Zong Z."/>
        </authorList>
    </citation>
    <scope>NUCLEOTIDE SEQUENCE [LARGE SCALE GENOMIC DNA]</scope>
    <source>
        <strain evidence="2 3">090646</strain>
    </source>
</reference>
<sequence length="190" mass="21233">MLKYLSLLAVLLLAGCANTPNLPPTDTIVAIKPDDTGIIASSKKYSYRFGRAGMPQEYQRYKTFYDRFHQQASGVRVNFVAENHELTAEYLVVIDKRKVDAEQQTVLVNQYKAKPIDNDHLGVMFKASGFWVLSDESDDLSAPYRLEQPIVVSISDKTQSITTLGTIAMIPLIPLFPLYMMYGCATGPCI</sequence>
<feature type="signal peptide" evidence="1">
    <location>
        <begin position="1"/>
        <end position="19"/>
    </location>
</feature>
<keyword evidence="3" id="KW-1185">Reference proteome</keyword>
<proteinExistence type="predicted"/>
<accession>A0ABR6RWR6</accession>
<name>A0ABR6RWR6_9ENTR</name>
<evidence type="ECO:0000256" key="1">
    <source>
        <dbReference type="SAM" id="SignalP"/>
    </source>
</evidence>
<evidence type="ECO:0000313" key="2">
    <source>
        <dbReference type="EMBL" id="MBC1187470.1"/>
    </source>
</evidence>
<dbReference type="Proteomes" id="UP000607331">
    <property type="component" value="Unassembled WGS sequence"/>
</dbReference>